<dbReference type="AlphaFoldDB" id="A0A6B2LIX6"/>
<name>A0A6B2LIX6_9EUKA</name>
<evidence type="ECO:0000256" key="1">
    <source>
        <dbReference type="ARBA" id="ARBA00004141"/>
    </source>
</evidence>
<dbReference type="GO" id="GO:0006888">
    <property type="term" value="P:endoplasmic reticulum to Golgi vesicle-mediated transport"/>
    <property type="evidence" value="ECO:0007669"/>
    <property type="project" value="InterPro"/>
</dbReference>
<keyword evidence="3 6" id="KW-0812">Transmembrane</keyword>
<keyword evidence="4 6" id="KW-1133">Transmembrane helix</keyword>
<evidence type="ECO:0000256" key="5">
    <source>
        <dbReference type="ARBA" id="ARBA00023136"/>
    </source>
</evidence>
<evidence type="ECO:0000256" key="3">
    <source>
        <dbReference type="ARBA" id="ARBA00022692"/>
    </source>
</evidence>
<dbReference type="PANTHER" id="PTHR21236:SF1">
    <property type="entry name" value="PROTEIN YIPF6"/>
    <property type="match status" value="1"/>
</dbReference>
<feature type="transmembrane region" description="Helical" evidence="6">
    <location>
        <begin position="150"/>
        <end position="169"/>
    </location>
</feature>
<feature type="domain" description="Yip1" evidence="7">
    <location>
        <begin position="28"/>
        <end position="166"/>
    </location>
</feature>
<evidence type="ECO:0000256" key="2">
    <source>
        <dbReference type="ARBA" id="ARBA00010596"/>
    </source>
</evidence>
<comment type="similarity">
    <text evidence="2 6">Belongs to the YIP1 family.</text>
</comment>
<sequence length="195" mass="21147">MKRVLVKLLHVMVPRTFSRDSQGVDALRDWDLWGPLIICLLLSVFLFIGTASQGLTEQQQAQIFAASFVIVWAGAGVITLNSYLLGGTLGFFQSVCILGYCVFPLMVAAFLCLLWGNLIFRGVTVIVAFIWGVAACIGFFAGVVPEGRKALATYPVFLFFLVIGWMVILTTKPAEIPTPAPTPAPIPSPTPTLLL</sequence>
<accession>A0A6B2LIX6</accession>
<keyword evidence="5 6" id="KW-0472">Membrane</keyword>
<dbReference type="Pfam" id="PF04893">
    <property type="entry name" value="Yip1"/>
    <property type="match status" value="1"/>
</dbReference>
<reference evidence="8" key="1">
    <citation type="journal article" date="2020" name="J. Eukaryot. Microbiol.">
        <title>De novo Sequencing, Assembly and Annotation of the Transcriptome for the Free-Living Testate Amoeba Arcella intermedia.</title>
        <authorList>
            <person name="Ribeiro G.M."/>
            <person name="Porfirio-Sousa A.L."/>
            <person name="Maurer-Alcala X.X."/>
            <person name="Katz L.A."/>
            <person name="Lahr D.J.G."/>
        </authorList>
    </citation>
    <scope>NUCLEOTIDE SEQUENCE</scope>
</reference>
<feature type="transmembrane region" description="Helical" evidence="6">
    <location>
        <begin position="63"/>
        <end position="85"/>
    </location>
</feature>
<proteinExistence type="inferred from homology"/>
<feature type="transmembrane region" description="Helical" evidence="6">
    <location>
        <begin position="32"/>
        <end position="51"/>
    </location>
</feature>
<feature type="transmembrane region" description="Helical" evidence="6">
    <location>
        <begin position="91"/>
        <end position="116"/>
    </location>
</feature>
<dbReference type="PANTHER" id="PTHR21236">
    <property type="entry name" value="GOLGI MEMBRANE PROTEIN YIP1"/>
    <property type="match status" value="1"/>
</dbReference>
<evidence type="ECO:0000313" key="8">
    <source>
        <dbReference type="EMBL" id="NDV36761.1"/>
    </source>
</evidence>
<dbReference type="EMBL" id="GIBP01007792">
    <property type="protein sequence ID" value="NDV36761.1"/>
    <property type="molecule type" value="Transcribed_RNA"/>
</dbReference>
<organism evidence="8">
    <name type="scientific">Arcella intermedia</name>
    <dbReference type="NCBI Taxonomy" id="1963864"/>
    <lineage>
        <taxon>Eukaryota</taxon>
        <taxon>Amoebozoa</taxon>
        <taxon>Tubulinea</taxon>
        <taxon>Elardia</taxon>
        <taxon>Arcellinida</taxon>
        <taxon>Sphaerothecina</taxon>
        <taxon>Arcellidae</taxon>
        <taxon>Arcella</taxon>
    </lineage>
</organism>
<evidence type="ECO:0000256" key="6">
    <source>
        <dbReference type="RuleBase" id="RU361264"/>
    </source>
</evidence>
<evidence type="ECO:0000259" key="7">
    <source>
        <dbReference type="Pfam" id="PF04893"/>
    </source>
</evidence>
<protein>
    <recommendedName>
        <fullName evidence="6">Protein YIPF</fullName>
    </recommendedName>
</protein>
<comment type="subcellular location">
    <subcellularLocation>
        <location evidence="6">Golgi apparatus membrane</location>
        <topology evidence="6">Multi-pass membrane protein</topology>
    </subcellularLocation>
    <subcellularLocation>
        <location evidence="1">Membrane</location>
        <topology evidence="1">Multi-pass membrane protein</topology>
    </subcellularLocation>
</comment>
<dbReference type="GO" id="GO:0000139">
    <property type="term" value="C:Golgi membrane"/>
    <property type="evidence" value="ECO:0007669"/>
    <property type="project" value="UniProtKB-SubCell"/>
</dbReference>
<dbReference type="GO" id="GO:0005802">
    <property type="term" value="C:trans-Golgi network"/>
    <property type="evidence" value="ECO:0007669"/>
    <property type="project" value="TreeGrafter"/>
</dbReference>
<dbReference type="InterPro" id="IPR006977">
    <property type="entry name" value="Yip1_dom"/>
</dbReference>
<evidence type="ECO:0000256" key="4">
    <source>
        <dbReference type="ARBA" id="ARBA00022989"/>
    </source>
</evidence>
<dbReference type="InterPro" id="IPR045231">
    <property type="entry name" value="Yip1/4-like"/>
</dbReference>
<feature type="transmembrane region" description="Helical" evidence="6">
    <location>
        <begin position="123"/>
        <end position="144"/>
    </location>
</feature>